<accession>A0ABR2WSD1</accession>
<feature type="domain" description="C2H2-type" evidence="5">
    <location>
        <begin position="128"/>
        <end position="159"/>
    </location>
</feature>
<sequence>MDLDLILNPIDEVSEEYSTKETVIHPDDCNLRKPRTRKMYKCTWEGCEKQFRRSSELNRHRRTHTGERPFPCQFCGKAFIQQSALNVHIRIHTGEKPHVCNYPGCQLAFSDSSSMTRHRRTHLGVRPYRCLHPDCGKSFTRRTTLTKHQAQYEHWGPDESEA</sequence>
<evidence type="ECO:0000256" key="1">
    <source>
        <dbReference type="ARBA" id="ARBA00022723"/>
    </source>
</evidence>
<dbReference type="InterPro" id="IPR036236">
    <property type="entry name" value="Znf_C2H2_sf"/>
</dbReference>
<keyword evidence="1" id="KW-0479">Metal-binding</keyword>
<evidence type="ECO:0000259" key="5">
    <source>
        <dbReference type="PROSITE" id="PS50157"/>
    </source>
</evidence>
<dbReference type="EMBL" id="JASJQH010000439">
    <property type="protein sequence ID" value="KAK9764384.1"/>
    <property type="molecule type" value="Genomic_DNA"/>
</dbReference>
<dbReference type="PANTHER" id="PTHR23235">
    <property type="entry name" value="KRUEPPEL-LIKE TRANSCRIPTION FACTOR"/>
    <property type="match status" value="1"/>
</dbReference>
<dbReference type="PANTHER" id="PTHR23235:SF120">
    <property type="entry name" value="KRUPPEL-LIKE FACTOR 15"/>
    <property type="match status" value="1"/>
</dbReference>
<evidence type="ECO:0000256" key="4">
    <source>
        <dbReference type="PROSITE-ProRule" id="PRU00042"/>
    </source>
</evidence>
<reference evidence="6 7" key="1">
    <citation type="submission" date="2023-04" db="EMBL/GenBank/DDBJ databases">
        <title>Genome of Basidiobolus ranarum AG-B5.</title>
        <authorList>
            <person name="Stajich J.E."/>
            <person name="Carter-House D."/>
            <person name="Gryganskyi A."/>
        </authorList>
    </citation>
    <scope>NUCLEOTIDE SEQUENCE [LARGE SCALE GENOMIC DNA]</scope>
    <source>
        <strain evidence="6 7">AG-B5</strain>
    </source>
</reference>
<keyword evidence="2 4" id="KW-0863">Zinc-finger</keyword>
<dbReference type="PROSITE" id="PS50157">
    <property type="entry name" value="ZINC_FINGER_C2H2_2"/>
    <property type="match status" value="4"/>
</dbReference>
<gene>
    <name evidence="6" type="primary">KLF11_2</name>
    <name evidence="6" type="ORF">K7432_008156</name>
</gene>
<dbReference type="Proteomes" id="UP001479436">
    <property type="component" value="Unassembled WGS sequence"/>
</dbReference>
<evidence type="ECO:0000256" key="3">
    <source>
        <dbReference type="ARBA" id="ARBA00022833"/>
    </source>
</evidence>
<dbReference type="PROSITE" id="PS00028">
    <property type="entry name" value="ZINC_FINGER_C2H2_1"/>
    <property type="match status" value="4"/>
</dbReference>
<dbReference type="InterPro" id="IPR013087">
    <property type="entry name" value="Znf_C2H2_type"/>
</dbReference>
<comment type="caution">
    <text evidence="6">The sequence shown here is derived from an EMBL/GenBank/DDBJ whole genome shotgun (WGS) entry which is preliminary data.</text>
</comment>
<keyword evidence="3" id="KW-0862">Zinc</keyword>
<evidence type="ECO:0000313" key="7">
    <source>
        <dbReference type="Proteomes" id="UP001479436"/>
    </source>
</evidence>
<dbReference type="SUPFAM" id="SSF57667">
    <property type="entry name" value="beta-beta-alpha zinc fingers"/>
    <property type="match status" value="2"/>
</dbReference>
<proteinExistence type="predicted"/>
<organism evidence="6 7">
    <name type="scientific">Basidiobolus ranarum</name>
    <dbReference type="NCBI Taxonomy" id="34480"/>
    <lineage>
        <taxon>Eukaryota</taxon>
        <taxon>Fungi</taxon>
        <taxon>Fungi incertae sedis</taxon>
        <taxon>Zoopagomycota</taxon>
        <taxon>Entomophthoromycotina</taxon>
        <taxon>Basidiobolomycetes</taxon>
        <taxon>Basidiobolales</taxon>
        <taxon>Basidiobolaceae</taxon>
        <taxon>Basidiobolus</taxon>
    </lineage>
</organism>
<dbReference type="Gene3D" id="3.30.160.60">
    <property type="entry name" value="Classic Zinc Finger"/>
    <property type="match status" value="4"/>
</dbReference>
<name>A0ABR2WSD1_9FUNG</name>
<evidence type="ECO:0000313" key="6">
    <source>
        <dbReference type="EMBL" id="KAK9764384.1"/>
    </source>
</evidence>
<feature type="domain" description="C2H2-type" evidence="5">
    <location>
        <begin position="70"/>
        <end position="97"/>
    </location>
</feature>
<protein>
    <submittedName>
        <fullName evidence="6">Positive regulation of osteoclast differentiation</fullName>
    </submittedName>
</protein>
<evidence type="ECO:0000256" key="2">
    <source>
        <dbReference type="ARBA" id="ARBA00022771"/>
    </source>
</evidence>
<feature type="domain" description="C2H2-type" evidence="5">
    <location>
        <begin position="98"/>
        <end position="127"/>
    </location>
</feature>
<dbReference type="Pfam" id="PF00096">
    <property type="entry name" value="zf-C2H2"/>
    <property type="match status" value="2"/>
</dbReference>
<feature type="domain" description="C2H2-type" evidence="5">
    <location>
        <begin position="40"/>
        <end position="69"/>
    </location>
</feature>
<dbReference type="SMART" id="SM00355">
    <property type="entry name" value="ZnF_C2H2"/>
    <property type="match status" value="4"/>
</dbReference>
<dbReference type="Pfam" id="PF13465">
    <property type="entry name" value="zf-H2C2_2"/>
    <property type="match status" value="1"/>
</dbReference>
<keyword evidence="7" id="KW-1185">Reference proteome</keyword>